<dbReference type="InterPro" id="IPR045314">
    <property type="entry name" value="bZIP_plant_GBF1"/>
</dbReference>
<keyword evidence="3" id="KW-0805">Transcription regulation</keyword>
<keyword evidence="4" id="KW-0238">DNA-binding</keyword>
<feature type="domain" description="BZIP" evidence="8">
    <location>
        <begin position="4"/>
        <end position="63"/>
    </location>
</feature>
<proteinExistence type="inferred from homology"/>
<evidence type="ECO:0000256" key="6">
    <source>
        <dbReference type="ARBA" id="ARBA00023242"/>
    </source>
</evidence>
<dbReference type="InterPro" id="IPR044827">
    <property type="entry name" value="GBF-like"/>
</dbReference>
<feature type="non-terminal residue" evidence="9">
    <location>
        <position position="1"/>
    </location>
</feature>
<dbReference type="RefSeq" id="XP_003060829.1">
    <property type="nucleotide sequence ID" value="XM_003060783.1"/>
</dbReference>
<feature type="non-terminal residue" evidence="9">
    <location>
        <position position="63"/>
    </location>
</feature>
<dbReference type="AlphaFoldDB" id="C1MYH1"/>
<evidence type="ECO:0000256" key="5">
    <source>
        <dbReference type="ARBA" id="ARBA00023163"/>
    </source>
</evidence>
<dbReference type="PANTHER" id="PTHR45967:SF38">
    <property type="entry name" value="G-BOX-BINDING FACTOR 2"/>
    <property type="match status" value="1"/>
</dbReference>
<feature type="region of interest" description="Disordered" evidence="7">
    <location>
        <begin position="1"/>
        <end position="24"/>
    </location>
</feature>
<evidence type="ECO:0000313" key="10">
    <source>
        <dbReference type="Proteomes" id="UP000001876"/>
    </source>
</evidence>
<evidence type="ECO:0000256" key="3">
    <source>
        <dbReference type="ARBA" id="ARBA00023015"/>
    </source>
</evidence>
<keyword evidence="6" id="KW-0539">Nucleus</keyword>
<dbReference type="GO" id="GO:0043565">
    <property type="term" value="F:sequence-specific DNA binding"/>
    <property type="evidence" value="ECO:0007669"/>
    <property type="project" value="InterPro"/>
</dbReference>
<dbReference type="GO" id="GO:0005634">
    <property type="term" value="C:nucleus"/>
    <property type="evidence" value="ECO:0007669"/>
    <property type="project" value="UniProtKB-SubCell"/>
</dbReference>
<dbReference type="GO" id="GO:0003700">
    <property type="term" value="F:DNA-binding transcription factor activity"/>
    <property type="evidence" value="ECO:0007669"/>
    <property type="project" value="InterPro"/>
</dbReference>
<dbReference type="KEGG" id="mpp:MICPUCDRAFT_9929"/>
<dbReference type="CDD" id="cd14702">
    <property type="entry name" value="bZIP_plant_GBF1"/>
    <property type="match status" value="1"/>
</dbReference>
<dbReference type="InterPro" id="IPR046347">
    <property type="entry name" value="bZIP_sf"/>
</dbReference>
<dbReference type="Gene3D" id="1.20.5.170">
    <property type="match status" value="1"/>
</dbReference>
<sequence length="63" mass="7110">DERELKRQRRKQSNRESARRSRLRKQAECEALGSRVGGLVEENASLKAEVARLLANCEALSAD</sequence>
<dbReference type="PROSITE" id="PS00036">
    <property type="entry name" value="BZIP_BASIC"/>
    <property type="match status" value="1"/>
</dbReference>
<evidence type="ECO:0000256" key="4">
    <source>
        <dbReference type="ARBA" id="ARBA00023125"/>
    </source>
</evidence>
<dbReference type="OMA" id="LHRGIAM"/>
<evidence type="ECO:0000256" key="2">
    <source>
        <dbReference type="ARBA" id="ARBA00007163"/>
    </source>
</evidence>
<dbReference type="FunFam" id="1.20.5.170:FF:000020">
    <property type="entry name" value="BZIP transcription factor"/>
    <property type="match status" value="1"/>
</dbReference>
<dbReference type="EMBL" id="GG663742">
    <property type="protein sequence ID" value="EEH55598.1"/>
    <property type="molecule type" value="Genomic_DNA"/>
</dbReference>
<reference evidence="9 10" key="1">
    <citation type="journal article" date="2009" name="Science">
        <title>Green evolution and dynamic adaptations revealed by genomes of the marine picoeukaryotes Micromonas.</title>
        <authorList>
            <person name="Worden A.Z."/>
            <person name="Lee J.H."/>
            <person name="Mock T."/>
            <person name="Rouze P."/>
            <person name="Simmons M.P."/>
            <person name="Aerts A.L."/>
            <person name="Allen A.E."/>
            <person name="Cuvelier M.L."/>
            <person name="Derelle E."/>
            <person name="Everett M.V."/>
            <person name="Foulon E."/>
            <person name="Grimwood J."/>
            <person name="Gundlach H."/>
            <person name="Henrissat B."/>
            <person name="Napoli C."/>
            <person name="McDonald S.M."/>
            <person name="Parker M.S."/>
            <person name="Rombauts S."/>
            <person name="Salamov A."/>
            <person name="Von Dassow P."/>
            <person name="Badger J.H."/>
            <person name="Coutinho P.M."/>
            <person name="Demir E."/>
            <person name="Dubchak I."/>
            <person name="Gentemann C."/>
            <person name="Eikrem W."/>
            <person name="Gready J.E."/>
            <person name="John U."/>
            <person name="Lanier W."/>
            <person name="Lindquist E.A."/>
            <person name="Lucas S."/>
            <person name="Mayer K.F."/>
            <person name="Moreau H."/>
            <person name="Not F."/>
            <person name="Otillar R."/>
            <person name="Panaud O."/>
            <person name="Pangilinan J."/>
            <person name="Paulsen I."/>
            <person name="Piegu B."/>
            <person name="Poliakov A."/>
            <person name="Robbens S."/>
            <person name="Schmutz J."/>
            <person name="Toulza E."/>
            <person name="Wyss T."/>
            <person name="Zelensky A."/>
            <person name="Zhou K."/>
            <person name="Armbrust E.V."/>
            <person name="Bhattacharya D."/>
            <person name="Goodenough U.W."/>
            <person name="Van de Peer Y."/>
            <person name="Grigoriev I.V."/>
        </authorList>
    </citation>
    <scope>NUCLEOTIDE SEQUENCE [LARGE SCALE GENOMIC DNA]</scope>
    <source>
        <strain evidence="9 10">CCMP1545</strain>
    </source>
</reference>
<evidence type="ECO:0000259" key="8">
    <source>
        <dbReference type="PROSITE" id="PS50217"/>
    </source>
</evidence>
<feature type="compositionally biased region" description="Basic residues" evidence="7">
    <location>
        <begin position="1"/>
        <end position="12"/>
    </location>
</feature>
<dbReference type="SMART" id="SM00338">
    <property type="entry name" value="BRLZ"/>
    <property type="match status" value="1"/>
</dbReference>
<dbReference type="STRING" id="564608.C1MYH1"/>
<dbReference type="PROSITE" id="PS50217">
    <property type="entry name" value="BZIP"/>
    <property type="match status" value="1"/>
</dbReference>
<accession>C1MYH1</accession>
<organism evidence="10">
    <name type="scientific">Micromonas pusilla (strain CCMP1545)</name>
    <name type="common">Picoplanktonic green alga</name>
    <dbReference type="NCBI Taxonomy" id="564608"/>
    <lineage>
        <taxon>Eukaryota</taxon>
        <taxon>Viridiplantae</taxon>
        <taxon>Chlorophyta</taxon>
        <taxon>Mamiellophyceae</taxon>
        <taxon>Mamiellales</taxon>
        <taxon>Mamiellaceae</taxon>
        <taxon>Micromonas</taxon>
    </lineage>
</organism>
<comment type="subcellular location">
    <subcellularLocation>
        <location evidence="1">Nucleus</location>
    </subcellularLocation>
</comment>
<comment type="similarity">
    <text evidence="2">Belongs to the bZIP family.</text>
</comment>
<dbReference type="OrthoDB" id="1642657at2759"/>
<dbReference type="eggNOG" id="ENOG502QVYY">
    <property type="taxonomic scope" value="Eukaryota"/>
</dbReference>
<dbReference type="GeneID" id="9686266"/>
<dbReference type="Proteomes" id="UP000001876">
    <property type="component" value="Unassembled WGS sequence"/>
</dbReference>
<keyword evidence="10" id="KW-1185">Reference proteome</keyword>
<dbReference type="SUPFAM" id="SSF57959">
    <property type="entry name" value="Leucine zipper domain"/>
    <property type="match status" value="1"/>
</dbReference>
<name>C1MYH1_MICPC</name>
<evidence type="ECO:0000256" key="1">
    <source>
        <dbReference type="ARBA" id="ARBA00004123"/>
    </source>
</evidence>
<dbReference type="Pfam" id="PF00170">
    <property type="entry name" value="bZIP_1"/>
    <property type="match status" value="1"/>
</dbReference>
<keyword evidence="5" id="KW-0804">Transcription</keyword>
<evidence type="ECO:0000256" key="7">
    <source>
        <dbReference type="SAM" id="MobiDB-lite"/>
    </source>
</evidence>
<protein>
    <submittedName>
        <fullName evidence="9">Predicted protein</fullName>
    </submittedName>
</protein>
<gene>
    <name evidence="9" type="ORF">MICPUCDRAFT_9929</name>
</gene>
<evidence type="ECO:0000313" key="9">
    <source>
        <dbReference type="EMBL" id="EEH55598.1"/>
    </source>
</evidence>
<dbReference type="InterPro" id="IPR004827">
    <property type="entry name" value="bZIP"/>
</dbReference>
<dbReference type="PANTHER" id="PTHR45967">
    <property type="entry name" value="G-BOX-BINDING FACTOR 3-RELATED"/>
    <property type="match status" value="1"/>
</dbReference>